<dbReference type="Pfam" id="PF05437">
    <property type="entry name" value="AzlD"/>
    <property type="match status" value="1"/>
</dbReference>
<dbReference type="Proteomes" id="UP001199296">
    <property type="component" value="Unassembled WGS sequence"/>
</dbReference>
<name>A0AAW4X118_9FIRM</name>
<accession>A0AAW4X118</accession>
<evidence type="ECO:0000256" key="1">
    <source>
        <dbReference type="SAM" id="Phobius"/>
    </source>
</evidence>
<organism evidence="2 3">
    <name type="scientific">Halanaerobium polyolivorans</name>
    <dbReference type="NCBI Taxonomy" id="2886943"/>
    <lineage>
        <taxon>Bacteria</taxon>
        <taxon>Bacillati</taxon>
        <taxon>Bacillota</taxon>
        <taxon>Clostridia</taxon>
        <taxon>Halanaerobiales</taxon>
        <taxon>Halanaerobiaceae</taxon>
        <taxon>Halanaerobium</taxon>
    </lineage>
</organism>
<dbReference type="RefSeq" id="WP_229346211.1">
    <property type="nucleotide sequence ID" value="NZ_JAJFAT010000012.1"/>
</dbReference>
<evidence type="ECO:0000313" key="2">
    <source>
        <dbReference type="EMBL" id="MCC3145509.1"/>
    </source>
</evidence>
<dbReference type="InterPro" id="IPR008407">
    <property type="entry name" value="Brnchd-chn_aa_trnsp_AzlD"/>
</dbReference>
<dbReference type="EMBL" id="JAJFAT010000012">
    <property type="protein sequence ID" value="MCC3145509.1"/>
    <property type="molecule type" value="Genomic_DNA"/>
</dbReference>
<keyword evidence="3" id="KW-1185">Reference proteome</keyword>
<gene>
    <name evidence="2" type="ORF">LJ207_09260</name>
</gene>
<keyword evidence="1" id="KW-1133">Transmembrane helix</keyword>
<dbReference type="AlphaFoldDB" id="A0AAW4X118"/>
<feature type="transmembrane region" description="Helical" evidence="1">
    <location>
        <begin position="6"/>
        <end position="28"/>
    </location>
</feature>
<keyword evidence="1" id="KW-0812">Transmembrane</keyword>
<evidence type="ECO:0000313" key="3">
    <source>
        <dbReference type="Proteomes" id="UP001199296"/>
    </source>
</evidence>
<sequence length="107" mass="11988">MEADKYIFMITGMLIVTFLPRFLPLMLLGKKELPQKVISWLSYIPAAVLSALLAPSILMDGGRLYLSLDNIALLAFFPTLLTAYKTKNIFLTVSGGLIFYLLLEMIL</sequence>
<comment type="caution">
    <text evidence="2">The sequence shown here is derived from an EMBL/GenBank/DDBJ whole genome shotgun (WGS) entry which is preliminary data.</text>
</comment>
<feature type="transmembrane region" description="Helical" evidence="1">
    <location>
        <begin position="64"/>
        <end position="81"/>
    </location>
</feature>
<protein>
    <submittedName>
        <fullName evidence="2">AzlD domain-containing protein</fullName>
    </submittedName>
</protein>
<keyword evidence="1" id="KW-0472">Membrane</keyword>
<feature type="transmembrane region" description="Helical" evidence="1">
    <location>
        <begin position="40"/>
        <end position="58"/>
    </location>
</feature>
<proteinExistence type="predicted"/>
<feature type="transmembrane region" description="Helical" evidence="1">
    <location>
        <begin position="88"/>
        <end position="106"/>
    </location>
</feature>
<reference evidence="2 3" key="1">
    <citation type="submission" date="2021-10" db="EMBL/GenBank/DDBJ databases">
        <authorList>
            <person name="Grouzdev D.S."/>
            <person name="Pantiukh K.S."/>
            <person name="Krutkina M.S."/>
        </authorList>
    </citation>
    <scope>NUCLEOTIDE SEQUENCE [LARGE SCALE GENOMIC DNA]</scope>
    <source>
        <strain evidence="2 3">Z-7514</strain>
    </source>
</reference>